<organism evidence="8 9">
    <name type="scientific">Sphingomonas kyeonggiensis</name>
    <dbReference type="NCBI Taxonomy" id="1268553"/>
    <lineage>
        <taxon>Bacteria</taxon>
        <taxon>Pseudomonadati</taxon>
        <taxon>Pseudomonadota</taxon>
        <taxon>Alphaproteobacteria</taxon>
        <taxon>Sphingomonadales</taxon>
        <taxon>Sphingomonadaceae</taxon>
        <taxon>Sphingomonas</taxon>
    </lineage>
</organism>
<dbReference type="PROSITE" id="PS50111">
    <property type="entry name" value="CHEMOTAXIS_TRANSDUC_2"/>
    <property type="match status" value="1"/>
</dbReference>
<dbReference type="AlphaFoldDB" id="A0A7W6JSW5"/>
<evidence type="ECO:0000259" key="6">
    <source>
        <dbReference type="PROSITE" id="PS50111"/>
    </source>
</evidence>
<keyword evidence="3" id="KW-0807">Transducer</keyword>
<dbReference type="PRINTS" id="PR00260">
    <property type="entry name" value="CHEMTRNSDUCR"/>
</dbReference>
<dbReference type="InterPro" id="IPR004090">
    <property type="entry name" value="Chemotax_Me-accpt_rcpt"/>
</dbReference>
<comment type="similarity">
    <text evidence="2">Belongs to the methyl-accepting chemotaxis (MCP) protein family.</text>
</comment>
<dbReference type="GO" id="GO:0016020">
    <property type="term" value="C:membrane"/>
    <property type="evidence" value="ECO:0007669"/>
    <property type="project" value="InterPro"/>
</dbReference>
<keyword evidence="5" id="KW-0472">Membrane</keyword>
<dbReference type="GO" id="GO:0004888">
    <property type="term" value="F:transmembrane signaling receptor activity"/>
    <property type="evidence" value="ECO:0007669"/>
    <property type="project" value="InterPro"/>
</dbReference>
<evidence type="ECO:0000256" key="4">
    <source>
        <dbReference type="SAM" id="MobiDB-lite"/>
    </source>
</evidence>
<dbReference type="InterPro" id="IPR003660">
    <property type="entry name" value="HAMP_dom"/>
</dbReference>
<dbReference type="PANTHER" id="PTHR43531">
    <property type="entry name" value="PROTEIN ICFG"/>
    <property type="match status" value="1"/>
</dbReference>
<feature type="region of interest" description="Disordered" evidence="4">
    <location>
        <begin position="579"/>
        <end position="604"/>
    </location>
</feature>
<protein>
    <submittedName>
        <fullName evidence="8">Methyl-accepting chemotaxis protein</fullName>
    </submittedName>
</protein>
<dbReference type="InterPro" id="IPR051310">
    <property type="entry name" value="MCP_chemotaxis"/>
</dbReference>
<evidence type="ECO:0000256" key="1">
    <source>
        <dbReference type="ARBA" id="ARBA00022500"/>
    </source>
</evidence>
<dbReference type="Gene3D" id="6.10.340.10">
    <property type="match status" value="1"/>
</dbReference>
<feature type="domain" description="Methyl-accepting transducer" evidence="6">
    <location>
        <begin position="329"/>
        <end position="558"/>
    </location>
</feature>
<accession>A0A7W6JSW5</accession>
<keyword evidence="1" id="KW-0145">Chemotaxis</keyword>
<evidence type="ECO:0000313" key="9">
    <source>
        <dbReference type="Proteomes" id="UP000557392"/>
    </source>
</evidence>
<evidence type="ECO:0000256" key="3">
    <source>
        <dbReference type="PROSITE-ProRule" id="PRU00284"/>
    </source>
</evidence>
<sequence>MLGTINSWPLAKKMLVAFALIGTLVLGLGINGYVSNKTLSGVATRHVENGITGLSGLTDVLADIRELRIIVYSYYNAATPKDAASLVERRAKGEAKLLADIDAYRKVAGDDFSADVDGLRARATELIAANKIIFELRAANDLEGSVKAIKGVGKEKSHDAIEAADNLLTRTRDRSAKDNEYGQSQTTLALIMTILLSLVSFGGLIGIWLAINRTVANPMAKLTEATTVLAQGGEAEVPSRDRKDELGQIANAVEQFRLGTKARAEADARSAAELREVMDTLRETLQALSRGDLTAEITAAYPAAYAELKTNFNEAVTSLRTLIGSVMESTAAINTGSSEIASASEDLARRTEANAASLEETSAAIAQMDERLKAMAGSADRTVARADGAISTVSGGRAIADEAVQAMTRVADSAKGIDSVIEGLDKIAFQTRVLAMNAAVEAGRAGEAGRGFAVVADLVSALAMRAEEEAGRARDQLTATQTDIVAAVEMVEKVDGALANISGDVSEVHTLLAEMATDNQAQSTAITQISAAIGTMDQGTQQNAAMVEQTSAAARNLSSEVSSLAEQASRFTVGAATAVRPAARPAPTPSPSRPAKPVARNNSTYVSPVKALPIATPVASGGDEDWTSF</sequence>
<evidence type="ECO:0000313" key="8">
    <source>
        <dbReference type="EMBL" id="MBB4098910.1"/>
    </source>
</evidence>
<dbReference type="Pfam" id="PF00672">
    <property type="entry name" value="HAMP"/>
    <property type="match status" value="1"/>
</dbReference>
<gene>
    <name evidence="8" type="ORF">GGR46_002474</name>
</gene>
<evidence type="ECO:0000256" key="5">
    <source>
        <dbReference type="SAM" id="Phobius"/>
    </source>
</evidence>
<proteinExistence type="inferred from homology"/>
<dbReference type="PROSITE" id="PS50885">
    <property type="entry name" value="HAMP"/>
    <property type="match status" value="2"/>
</dbReference>
<keyword evidence="9" id="KW-1185">Reference proteome</keyword>
<dbReference type="Pfam" id="PF00015">
    <property type="entry name" value="MCPsignal"/>
    <property type="match status" value="1"/>
</dbReference>
<dbReference type="GO" id="GO:0006935">
    <property type="term" value="P:chemotaxis"/>
    <property type="evidence" value="ECO:0007669"/>
    <property type="project" value="UniProtKB-KW"/>
</dbReference>
<keyword evidence="5" id="KW-1133">Transmembrane helix</keyword>
<feature type="transmembrane region" description="Helical" evidence="5">
    <location>
        <begin position="15"/>
        <end position="34"/>
    </location>
</feature>
<dbReference type="Gene3D" id="1.10.287.950">
    <property type="entry name" value="Methyl-accepting chemotaxis protein"/>
    <property type="match status" value="1"/>
</dbReference>
<dbReference type="RefSeq" id="WP_246426049.1">
    <property type="nucleotide sequence ID" value="NZ_JACIEH010000002.1"/>
</dbReference>
<name>A0A7W6JSW5_9SPHN</name>
<dbReference type="SUPFAM" id="SSF58104">
    <property type="entry name" value="Methyl-accepting chemotaxis protein (MCP) signaling domain"/>
    <property type="match status" value="1"/>
</dbReference>
<dbReference type="SMART" id="SM00304">
    <property type="entry name" value="HAMP"/>
    <property type="match status" value="2"/>
</dbReference>
<dbReference type="InterPro" id="IPR004089">
    <property type="entry name" value="MCPsignal_dom"/>
</dbReference>
<evidence type="ECO:0000256" key="2">
    <source>
        <dbReference type="ARBA" id="ARBA00029447"/>
    </source>
</evidence>
<dbReference type="PANTHER" id="PTHR43531:SF11">
    <property type="entry name" value="METHYL-ACCEPTING CHEMOTAXIS PROTEIN 3"/>
    <property type="match status" value="1"/>
</dbReference>
<reference evidence="8 9" key="1">
    <citation type="submission" date="2020-08" db="EMBL/GenBank/DDBJ databases">
        <title>Genomic Encyclopedia of Type Strains, Phase IV (KMG-IV): sequencing the most valuable type-strain genomes for metagenomic binning, comparative biology and taxonomic classification.</title>
        <authorList>
            <person name="Goeker M."/>
        </authorList>
    </citation>
    <scope>NUCLEOTIDE SEQUENCE [LARGE SCALE GENOMIC DNA]</scope>
    <source>
        <strain evidence="8 9">DSM 101806</strain>
    </source>
</reference>
<dbReference type="GO" id="GO:0007165">
    <property type="term" value="P:signal transduction"/>
    <property type="evidence" value="ECO:0007669"/>
    <property type="project" value="UniProtKB-KW"/>
</dbReference>
<dbReference type="EMBL" id="JACIEH010000002">
    <property type="protein sequence ID" value="MBB4098910.1"/>
    <property type="molecule type" value="Genomic_DNA"/>
</dbReference>
<evidence type="ECO:0000259" key="7">
    <source>
        <dbReference type="PROSITE" id="PS50885"/>
    </source>
</evidence>
<feature type="domain" description="HAMP" evidence="7">
    <location>
        <begin position="213"/>
        <end position="265"/>
    </location>
</feature>
<feature type="domain" description="HAMP" evidence="7">
    <location>
        <begin position="272"/>
        <end position="324"/>
    </location>
</feature>
<feature type="compositionally biased region" description="Pro residues" evidence="4">
    <location>
        <begin position="584"/>
        <end position="594"/>
    </location>
</feature>
<comment type="caution">
    <text evidence="8">The sequence shown here is derived from an EMBL/GenBank/DDBJ whole genome shotgun (WGS) entry which is preliminary data.</text>
</comment>
<keyword evidence="5" id="KW-0812">Transmembrane</keyword>
<dbReference type="Proteomes" id="UP000557392">
    <property type="component" value="Unassembled WGS sequence"/>
</dbReference>
<feature type="transmembrane region" description="Helical" evidence="5">
    <location>
        <begin position="187"/>
        <end position="211"/>
    </location>
</feature>
<dbReference type="SMART" id="SM00283">
    <property type="entry name" value="MA"/>
    <property type="match status" value="1"/>
</dbReference>